<dbReference type="PANTHER" id="PTHR12558:SF48">
    <property type="entry name" value="CHROMOSOME UNDETERMINED SCAFFOLD_74, WHOLE GENOME SHOTGUN SEQUENCE"/>
    <property type="match status" value="1"/>
</dbReference>
<organism evidence="2 3">
    <name type="scientific">Rheinheimera maricola</name>
    <dbReference type="NCBI Taxonomy" id="2793282"/>
    <lineage>
        <taxon>Bacteria</taxon>
        <taxon>Pseudomonadati</taxon>
        <taxon>Pseudomonadota</taxon>
        <taxon>Gammaproteobacteria</taxon>
        <taxon>Chromatiales</taxon>
        <taxon>Chromatiaceae</taxon>
        <taxon>Rheinheimera</taxon>
    </lineage>
</organism>
<dbReference type="Gene3D" id="2.60.120.620">
    <property type="entry name" value="q2cbj1_9rhob like domain"/>
    <property type="match status" value="1"/>
</dbReference>
<dbReference type="Pfam" id="PF14559">
    <property type="entry name" value="TPR_19"/>
    <property type="match status" value="2"/>
</dbReference>
<reference evidence="2 3" key="2">
    <citation type="submission" date="2021-08" db="EMBL/GenBank/DDBJ databases">
        <title>Rheinheimera aquimaris sp. nov., isolated from seawater of the East Sea in Korea.</title>
        <authorList>
            <person name="Kim K.H."/>
            <person name="Wenting R."/>
            <person name="Kim K.R."/>
            <person name="Jeon C.O."/>
        </authorList>
    </citation>
    <scope>NUCLEOTIDE SEQUENCE [LARGE SCALE GENOMIC DNA]</scope>
    <source>
        <strain evidence="2 3">MA-13</strain>
    </source>
</reference>
<feature type="repeat" description="TPR" evidence="1">
    <location>
        <begin position="205"/>
        <end position="238"/>
    </location>
</feature>
<feature type="repeat" description="TPR" evidence="1">
    <location>
        <begin position="141"/>
        <end position="174"/>
    </location>
</feature>
<comment type="caution">
    <text evidence="2">The sequence shown here is derived from an EMBL/GenBank/DDBJ whole genome shotgun (WGS) entry which is preliminary data.</text>
</comment>
<proteinExistence type="predicted"/>
<feature type="repeat" description="TPR" evidence="1">
    <location>
        <begin position="307"/>
        <end position="340"/>
    </location>
</feature>
<dbReference type="Pfam" id="PF13759">
    <property type="entry name" value="2OG-FeII_Oxy_5"/>
    <property type="match status" value="1"/>
</dbReference>
<dbReference type="Pfam" id="PF13181">
    <property type="entry name" value="TPR_8"/>
    <property type="match status" value="1"/>
</dbReference>
<dbReference type="Proteomes" id="UP000663814">
    <property type="component" value="Unassembled WGS sequence"/>
</dbReference>
<dbReference type="InterPro" id="IPR019734">
    <property type="entry name" value="TPR_rpt"/>
</dbReference>
<dbReference type="SUPFAM" id="SSF48452">
    <property type="entry name" value="TPR-like"/>
    <property type="match status" value="2"/>
</dbReference>
<name>A0ABS7XB73_9GAMM</name>
<dbReference type="EMBL" id="JAERPS020000005">
    <property type="protein sequence ID" value="MBZ9612804.1"/>
    <property type="molecule type" value="Genomic_DNA"/>
</dbReference>
<dbReference type="RefSeq" id="WP_205312285.1">
    <property type="nucleotide sequence ID" value="NZ_JAERPS020000005.1"/>
</dbReference>
<evidence type="ECO:0000313" key="3">
    <source>
        <dbReference type="Proteomes" id="UP000663814"/>
    </source>
</evidence>
<dbReference type="InterPro" id="IPR011990">
    <property type="entry name" value="TPR-like_helical_dom_sf"/>
</dbReference>
<protein>
    <submittedName>
        <fullName evidence="2">Tetratricopeptide repeat protein</fullName>
    </submittedName>
</protein>
<keyword evidence="1" id="KW-0802">TPR repeat</keyword>
<dbReference type="PANTHER" id="PTHR12558">
    <property type="entry name" value="CELL DIVISION CYCLE 16,23,27"/>
    <property type="match status" value="1"/>
</dbReference>
<dbReference type="PROSITE" id="PS50005">
    <property type="entry name" value="TPR"/>
    <property type="match status" value="3"/>
</dbReference>
<evidence type="ECO:0000256" key="1">
    <source>
        <dbReference type="PROSITE-ProRule" id="PRU00339"/>
    </source>
</evidence>
<dbReference type="SMART" id="SM00028">
    <property type="entry name" value="TPR"/>
    <property type="match status" value="6"/>
</dbReference>
<dbReference type="InterPro" id="IPR012668">
    <property type="entry name" value="CHP02466"/>
</dbReference>
<sequence>MQQNSPAKLFQSALTYYQQRQFAPAAALCNKILQIAPHSADAMHLMALCTAHSEPKQAEQYFERAIQAAQANTTFKKSYANFLLTSQRYTEALALYQPLQALNPADTDISYGIAFVHYQQQRYRAALSLIDKTSVPDTSAAKWLTLKARALIDCGKPDDAVRSLDQALKLTPDNSGLTLTKILALRQLQQPQQALDCFQQLPDSATTRYLAGCLYYDLQQYDVAEQQLLQALALQPDYIDAHAAINKLYWEHSNSTQFLSSFQRALIAIPNSTAVYLSYISHLLMAERLEAAIAVTNQAIQHCGKQHQLLHALGTLHCKQNQIDKAMPLFQQALAQAPNSVRYQLDNANCLLKAQQYHAALPLLQQARQIAPDNQEVWAYLGLCWRLMADPQHNWLNNYSQFISVKKLPTPAGYESFAAFWQELKTAVNALHTTDHQPLDQSVRNGTQTVGFLFNNPAGIVQIYRDLLTEHLQQYLAALPSDPDHPLLRRITSNQRFSGSWSVKLRNDGFHTNHVHPQGWLSICTYLHVPETISATDPQHQGWLKLGETSLQLGEREQIARSICPEEGLCVIFPSYIWHGTVPFNGDDARITLPCDVVPDI</sequence>
<dbReference type="Gene3D" id="1.25.40.10">
    <property type="entry name" value="Tetratricopeptide repeat domain"/>
    <property type="match status" value="2"/>
</dbReference>
<accession>A0ABS7XB73</accession>
<evidence type="ECO:0000313" key="2">
    <source>
        <dbReference type="EMBL" id="MBZ9612804.1"/>
    </source>
</evidence>
<keyword evidence="3" id="KW-1185">Reference proteome</keyword>
<gene>
    <name evidence="2" type="ORF">I4W93_014510</name>
</gene>
<reference evidence="2 3" key="1">
    <citation type="submission" date="2020-12" db="EMBL/GenBank/DDBJ databases">
        <authorList>
            <person name="Ruan W."/>
            <person name="Khan S.A."/>
            <person name="Jeon C.O."/>
        </authorList>
    </citation>
    <scope>NUCLEOTIDE SEQUENCE [LARGE SCALE GENOMIC DNA]</scope>
    <source>
        <strain evidence="2 3">MA-13</strain>
    </source>
</reference>